<gene>
    <name evidence="2" type="ORF">SAMN05216469_101358</name>
</gene>
<keyword evidence="1" id="KW-0472">Membrane</keyword>
<keyword evidence="1" id="KW-1133">Transmembrane helix</keyword>
<evidence type="ECO:0000313" key="3">
    <source>
        <dbReference type="Proteomes" id="UP000186015"/>
    </source>
</evidence>
<name>A0A1H7FX86_RUMAL</name>
<dbReference type="AlphaFoldDB" id="A0A1H7FX86"/>
<evidence type="ECO:0000256" key="1">
    <source>
        <dbReference type="SAM" id="Phobius"/>
    </source>
</evidence>
<evidence type="ECO:0000313" key="2">
    <source>
        <dbReference type="EMBL" id="SEK28015.1"/>
    </source>
</evidence>
<organism evidence="2 3">
    <name type="scientific">Ruminococcus albus</name>
    <dbReference type="NCBI Taxonomy" id="1264"/>
    <lineage>
        <taxon>Bacteria</taxon>
        <taxon>Bacillati</taxon>
        <taxon>Bacillota</taxon>
        <taxon>Clostridia</taxon>
        <taxon>Eubacteriales</taxon>
        <taxon>Oscillospiraceae</taxon>
        <taxon>Ruminococcus</taxon>
    </lineage>
</organism>
<sequence length="117" mass="13937">MNKENVTELINTVNIYDLHEYKYKDRILLFNGKLYQLSSKEQFEDNKDSRDNFLVVKITDENWLYYKYTPKDDSILAIQLEQYKTNELLKSINSKLTFFVILTIIGIITSIIMNLNK</sequence>
<keyword evidence="1" id="KW-0812">Transmembrane</keyword>
<feature type="transmembrane region" description="Helical" evidence="1">
    <location>
        <begin position="96"/>
        <end position="115"/>
    </location>
</feature>
<proteinExistence type="predicted"/>
<reference evidence="2 3" key="1">
    <citation type="submission" date="2016-10" db="EMBL/GenBank/DDBJ databases">
        <authorList>
            <person name="de Groot N.N."/>
        </authorList>
    </citation>
    <scope>NUCLEOTIDE SEQUENCE [LARGE SCALE GENOMIC DNA]</scope>
    <source>
        <strain evidence="2 3">KH2T6</strain>
    </source>
</reference>
<dbReference type="EMBL" id="FOAT01000001">
    <property type="protein sequence ID" value="SEK28015.1"/>
    <property type="molecule type" value="Genomic_DNA"/>
</dbReference>
<accession>A0A1H7FX86</accession>
<dbReference type="Proteomes" id="UP000186015">
    <property type="component" value="Unassembled WGS sequence"/>
</dbReference>
<dbReference type="RefSeq" id="WP_074828807.1">
    <property type="nucleotide sequence ID" value="NZ_FOAT01000001.1"/>
</dbReference>
<protein>
    <submittedName>
        <fullName evidence="2">Uncharacterized protein</fullName>
    </submittedName>
</protein>